<dbReference type="InterPro" id="IPR029058">
    <property type="entry name" value="AB_hydrolase_fold"/>
</dbReference>
<evidence type="ECO:0000313" key="5">
    <source>
        <dbReference type="Proteomes" id="UP000294847"/>
    </source>
</evidence>
<evidence type="ECO:0000259" key="3">
    <source>
        <dbReference type="Pfam" id="PF07859"/>
    </source>
</evidence>
<organism evidence="4 5">
    <name type="scientific">Pyricularia oryzae</name>
    <name type="common">Rice blast fungus</name>
    <name type="synonym">Magnaporthe oryzae</name>
    <dbReference type="NCBI Taxonomy" id="318829"/>
    <lineage>
        <taxon>Eukaryota</taxon>
        <taxon>Fungi</taxon>
        <taxon>Dikarya</taxon>
        <taxon>Ascomycota</taxon>
        <taxon>Pezizomycotina</taxon>
        <taxon>Sordariomycetes</taxon>
        <taxon>Sordariomycetidae</taxon>
        <taxon>Magnaporthales</taxon>
        <taxon>Pyriculariaceae</taxon>
        <taxon>Pyricularia</taxon>
    </lineage>
</organism>
<dbReference type="InterPro" id="IPR050300">
    <property type="entry name" value="GDXG_lipolytic_enzyme"/>
</dbReference>
<reference evidence="4 5" key="1">
    <citation type="journal article" date="2019" name="Mol. Biol. Evol.">
        <title>Blast fungal genomes show frequent chromosomal changes, gene gains and losses, and effector gene turnover.</title>
        <authorList>
            <person name="Gomez Luciano L.B."/>
            <person name="Jason Tsai I."/>
            <person name="Chuma I."/>
            <person name="Tosa Y."/>
            <person name="Chen Y.H."/>
            <person name="Li J.Y."/>
            <person name="Li M.Y."/>
            <person name="Jade Lu M.Y."/>
            <person name="Nakayashiki H."/>
            <person name="Li W.H."/>
        </authorList>
    </citation>
    <scope>NUCLEOTIDE SEQUENCE [LARGE SCALE GENOMIC DNA]</scope>
    <source>
        <strain evidence="4">MZ5-1-6</strain>
    </source>
</reference>
<protein>
    <recommendedName>
        <fullName evidence="3">Alpha/beta hydrolase fold-3 domain-containing protein</fullName>
    </recommendedName>
</protein>
<dbReference type="AlphaFoldDB" id="A0A4P7NJL9"/>
<name>A0A4P7NJL9_PYROR</name>
<feature type="compositionally biased region" description="Basic and acidic residues" evidence="2">
    <location>
        <begin position="640"/>
        <end position="651"/>
    </location>
</feature>
<evidence type="ECO:0000313" key="4">
    <source>
        <dbReference type="EMBL" id="QBZ62186.1"/>
    </source>
</evidence>
<dbReference type="Gene3D" id="3.40.50.1820">
    <property type="entry name" value="alpha/beta hydrolase"/>
    <property type="match status" value="1"/>
</dbReference>
<keyword evidence="1" id="KW-0378">Hydrolase</keyword>
<feature type="domain" description="Alpha/beta hydrolase fold-3" evidence="3">
    <location>
        <begin position="147"/>
        <end position="261"/>
    </location>
</feature>
<feature type="compositionally biased region" description="Polar residues" evidence="2">
    <location>
        <begin position="785"/>
        <end position="809"/>
    </location>
</feature>
<feature type="region of interest" description="Disordered" evidence="2">
    <location>
        <begin position="640"/>
        <end position="750"/>
    </location>
</feature>
<feature type="compositionally biased region" description="Polar residues" evidence="2">
    <location>
        <begin position="673"/>
        <end position="685"/>
    </location>
</feature>
<dbReference type="PANTHER" id="PTHR48081:SF19">
    <property type="entry name" value="AB HYDROLASE SUPERFAMILY PROTEIN C4A8.06C"/>
    <property type="match status" value="1"/>
</dbReference>
<dbReference type="GO" id="GO:0016787">
    <property type="term" value="F:hydrolase activity"/>
    <property type="evidence" value="ECO:0007669"/>
    <property type="project" value="UniProtKB-KW"/>
</dbReference>
<dbReference type="OMA" id="PHWVRTE"/>
<sequence length="868" mass="94613">MNMNTATVSLAVTPTVVSTFVTHFLNRKPLRKRPTAHLPYDEGLHLIKAFLEFASKHTVEELQAFTAQWVPHPQWVKVEEINIPEPQSLRAASLIEEQLGPEGIRAVGGTKWWQWRKPNSPLRAEWIEMRSDYRRRKGDTQPCKRIMLYVHGGAYFFGSVDEHRYQIQRHARKLKARVIAPRYRLAPQFPFPCGIQDCLATYLYLLEAGHTPNTIILAGDSAGGGMVLSVLVTLRDRGIALPAGAVLISPWVDLTHSFPSVAIPADLDYVPQYGFHHKPSESWPPPNTEDVRKMKAARAGSSGESEKGDTNLTDTAAAEDNQTRLSVTINGKSVQVEEQIQMYTTNDLLKHPLVSPIMQPTLGGLPPLFIMTGGGEVLRDEQIYLAHKCANPSKYMPPESLLTDADRALIEHYKPTDVQLQVWDDMCHVAPTLSFTRPAKFMYRSIAQFGAWALARAQRTEIDILVDDDVSVISSSSESGGENGRSGSLNAHGENSSLTKDKPGRIGKAGDPLPHFQDHMIRQRVDRHGHVYPLAPASELPGCCMDRDLVGIAKEGPVSKWLEANNRFAKKYSNAAKKVQKKRMKQAEAGFESFGVGEHPPPSALAGRRRIGADLSEKKKTRSMGLSLWSLWGSKHDELTVSREEKADSPETKAPAPEEGTGARKFSELQRQEGASSTQSPSQQGVAAAKEDNQASGGHEPAEAEATPVANLIAQRREKEAEAAGGSGLLAVPDAATGATGKRPTVDGISVPFSLNKEAETASMMTLTSVMDAGAAPGQSARPMSPTTTSSIKDLNNAQRSRPTTSENVGTAVADGTTLNAKDQAGPPEDNTLASPGIYETPMSSPNLDGRPQLEKFITADEGLPRHH</sequence>
<dbReference type="Proteomes" id="UP000294847">
    <property type="component" value="Chromosome 5"/>
</dbReference>
<dbReference type="EMBL" id="CP034208">
    <property type="protein sequence ID" value="QBZ62186.1"/>
    <property type="molecule type" value="Genomic_DNA"/>
</dbReference>
<evidence type="ECO:0000256" key="1">
    <source>
        <dbReference type="ARBA" id="ARBA00022801"/>
    </source>
</evidence>
<feature type="domain" description="Alpha/beta hydrolase fold-3" evidence="3">
    <location>
        <begin position="334"/>
        <end position="390"/>
    </location>
</feature>
<dbReference type="InterPro" id="IPR013094">
    <property type="entry name" value="AB_hydrolase_3"/>
</dbReference>
<feature type="region of interest" description="Disordered" evidence="2">
    <location>
        <begin position="276"/>
        <end position="319"/>
    </location>
</feature>
<dbReference type="Pfam" id="PF07859">
    <property type="entry name" value="Abhydrolase_3"/>
    <property type="match status" value="2"/>
</dbReference>
<feature type="compositionally biased region" description="Basic and acidic residues" evidence="2">
    <location>
        <begin position="661"/>
        <end position="671"/>
    </location>
</feature>
<proteinExistence type="predicted"/>
<dbReference type="SUPFAM" id="SSF53474">
    <property type="entry name" value="alpha/beta-Hydrolases"/>
    <property type="match status" value="1"/>
</dbReference>
<gene>
    <name evidence="4" type="ORF">PoMZ_11061</name>
</gene>
<dbReference type="SMR" id="A0A4P7NJL9"/>
<feature type="region of interest" description="Disordered" evidence="2">
    <location>
        <begin position="774"/>
        <end position="868"/>
    </location>
</feature>
<accession>A0A4P7NJL9</accession>
<dbReference type="PANTHER" id="PTHR48081">
    <property type="entry name" value="AB HYDROLASE SUPERFAMILY PROTEIN C4A8.06C"/>
    <property type="match status" value="1"/>
</dbReference>
<feature type="compositionally biased region" description="Low complexity" evidence="2">
    <location>
        <begin position="475"/>
        <end position="488"/>
    </location>
</feature>
<evidence type="ECO:0000256" key="2">
    <source>
        <dbReference type="SAM" id="MobiDB-lite"/>
    </source>
</evidence>
<feature type="region of interest" description="Disordered" evidence="2">
    <location>
        <begin position="475"/>
        <end position="510"/>
    </location>
</feature>